<feature type="domain" description="Cupin type-2" evidence="1">
    <location>
        <begin position="83"/>
        <end position="142"/>
    </location>
</feature>
<organism evidence="2 3">
    <name type="scientific">Sphaerulina musiva (strain SO2202)</name>
    <name type="common">Poplar stem canker fungus</name>
    <name type="synonym">Septoria musiva</name>
    <dbReference type="NCBI Taxonomy" id="692275"/>
    <lineage>
        <taxon>Eukaryota</taxon>
        <taxon>Fungi</taxon>
        <taxon>Dikarya</taxon>
        <taxon>Ascomycota</taxon>
        <taxon>Pezizomycotina</taxon>
        <taxon>Dothideomycetes</taxon>
        <taxon>Dothideomycetidae</taxon>
        <taxon>Mycosphaerellales</taxon>
        <taxon>Mycosphaerellaceae</taxon>
        <taxon>Sphaerulina</taxon>
    </lineage>
</organism>
<reference evidence="2 3" key="1">
    <citation type="journal article" date="2012" name="PLoS Pathog.">
        <title>Diverse lifestyles and strategies of plant pathogenesis encoded in the genomes of eighteen Dothideomycetes fungi.</title>
        <authorList>
            <person name="Ohm R.A."/>
            <person name="Feau N."/>
            <person name="Henrissat B."/>
            <person name="Schoch C.L."/>
            <person name="Horwitz B.A."/>
            <person name="Barry K.W."/>
            <person name="Condon B.J."/>
            <person name="Copeland A.C."/>
            <person name="Dhillon B."/>
            <person name="Glaser F."/>
            <person name="Hesse C.N."/>
            <person name="Kosti I."/>
            <person name="LaButti K."/>
            <person name="Lindquist E.A."/>
            <person name="Lucas S."/>
            <person name="Salamov A.A."/>
            <person name="Bradshaw R.E."/>
            <person name="Ciuffetti L."/>
            <person name="Hamelin R.C."/>
            <person name="Kema G.H.J."/>
            <person name="Lawrence C."/>
            <person name="Scott J.A."/>
            <person name="Spatafora J.W."/>
            <person name="Turgeon B.G."/>
            <person name="de Wit P.J.G.M."/>
            <person name="Zhong S."/>
            <person name="Goodwin S.B."/>
            <person name="Grigoriev I.V."/>
        </authorList>
    </citation>
    <scope>NUCLEOTIDE SEQUENCE [LARGE SCALE GENOMIC DNA]</scope>
    <source>
        <strain evidence="2 3">SO2202</strain>
    </source>
</reference>
<evidence type="ECO:0000313" key="2">
    <source>
        <dbReference type="EMBL" id="EMF07928.1"/>
    </source>
</evidence>
<dbReference type="Pfam" id="PF07883">
    <property type="entry name" value="Cupin_2"/>
    <property type="match status" value="1"/>
</dbReference>
<gene>
    <name evidence="2" type="ORF">SEPMUDRAFT_152271</name>
</gene>
<dbReference type="SUPFAM" id="SSF51182">
    <property type="entry name" value="RmlC-like cupins"/>
    <property type="match status" value="1"/>
</dbReference>
<dbReference type="RefSeq" id="XP_016756049.1">
    <property type="nucleotide sequence ID" value="XM_016907346.1"/>
</dbReference>
<evidence type="ECO:0000259" key="1">
    <source>
        <dbReference type="Pfam" id="PF07883"/>
    </source>
</evidence>
<dbReference type="OrthoDB" id="5840532at2759"/>
<dbReference type="PANTHER" id="PTHR36156:SF3">
    <property type="entry name" value="CUPIN 2 CONSERVED BARREL DOMAIN-CONTAINING PROTEIN"/>
    <property type="match status" value="1"/>
</dbReference>
<dbReference type="GeneID" id="27904483"/>
<evidence type="ECO:0000313" key="3">
    <source>
        <dbReference type="Proteomes" id="UP000016931"/>
    </source>
</evidence>
<dbReference type="OMA" id="HLIVCEL"/>
<accession>M3BP42</accession>
<dbReference type="AlphaFoldDB" id="M3BP42"/>
<dbReference type="HOGENOM" id="CLU_096188_1_0_1"/>
<dbReference type="CDD" id="cd02231">
    <property type="entry name" value="cupin_BLL6423-like"/>
    <property type="match status" value="1"/>
</dbReference>
<keyword evidence="3" id="KW-1185">Reference proteome</keyword>
<protein>
    <recommendedName>
        <fullName evidence="1">Cupin type-2 domain-containing protein</fullName>
    </recommendedName>
</protein>
<proteinExistence type="predicted"/>
<dbReference type="Proteomes" id="UP000016931">
    <property type="component" value="Unassembled WGS sequence"/>
</dbReference>
<name>M3BP42_SPHMS</name>
<sequence length="173" mass="18803">MSNYITTHNAEGKAIFSPASAPHHTLPMQPGVDPEVAGLNILYTTYSFPSNLSTDKDIEQYQIDRTTGMAPGQLSQTGTLSMIITMAPDSTAPMHRTMTLDTIIILEGTVELHLDSGETRTMTAGDTIVQRATMHSWKNVSPNGGKVRMMAMAQPIVAPLEVGGKKLETEWMI</sequence>
<dbReference type="eggNOG" id="ENOG502S90D">
    <property type="taxonomic scope" value="Eukaryota"/>
</dbReference>
<dbReference type="InterPro" id="IPR011051">
    <property type="entry name" value="RmlC_Cupin_sf"/>
</dbReference>
<dbReference type="InterPro" id="IPR013096">
    <property type="entry name" value="Cupin_2"/>
</dbReference>
<dbReference type="PANTHER" id="PTHR36156">
    <property type="entry name" value="SLR2101 PROTEIN"/>
    <property type="match status" value="1"/>
</dbReference>
<dbReference type="Gene3D" id="2.60.120.10">
    <property type="entry name" value="Jelly Rolls"/>
    <property type="match status" value="1"/>
</dbReference>
<dbReference type="EMBL" id="KB456272">
    <property type="protein sequence ID" value="EMF07928.1"/>
    <property type="molecule type" value="Genomic_DNA"/>
</dbReference>
<dbReference type="InterPro" id="IPR047142">
    <property type="entry name" value="OryJ/VirC-like"/>
</dbReference>
<dbReference type="InterPro" id="IPR014710">
    <property type="entry name" value="RmlC-like_jellyroll"/>
</dbReference>